<accession>A3ZRY7</accession>
<sequence length="242" mass="26956">MSEFVKTVLTLMLIGSVLIASIAWWNDRPNEVVWTARIGFSLLAAALFSVLIRRRRPQDRATDYLAVFGARYFNRDGFCFDIDASADDGVCYLVIAYQSQYSKRSEGRIAIRPTSGSWMSRPQFASICVDLAINPGEYGVLRLPVPVSKKLQGKTVSFEIGAAVCYPDGKGERLRFADGVLLRDNQEFGDTFTTEVIDAAAASRFALTSPVVIRVLLPAEVATEFNRDQTIERETAWTYVSE</sequence>
<proteinExistence type="predicted"/>
<evidence type="ECO:0000256" key="1">
    <source>
        <dbReference type="SAM" id="Phobius"/>
    </source>
</evidence>
<organism evidence="2 3">
    <name type="scientific">Blastopirellula marina DSM 3645</name>
    <dbReference type="NCBI Taxonomy" id="314230"/>
    <lineage>
        <taxon>Bacteria</taxon>
        <taxon>Pseudomonadati</taxon>
        <taxon>Planctomycetota</taxon>
        <taxon>Planctomycetia</taxon>
        <taxon>Pirellulales</taxon>
        <taxon>Pirellulaceae</taxon>
        <taxon>Blastopirellula</taxon>
    </lineage>
</organism>
<dbReference type="eggNOG" id="ENOG5033Z9Z">
    <property type="taxonomic scope" value="Bacteria"/>
</dbReference>
<reference evidence="2 3" key="1">
    <citation type="submission" date="2006-02" db="EMBL/GenBank/DDBJ databases">
        <authorList>
            <person name="Amann R."/>
            <person name="Ferriera S."/>
            <person name="Johnson J."/>
            <person name="Kravitz S."/>
            <person name="Halpern A."/>
            <person name="Remington K."/>
            <person name="Beeson K."/>
            <person name="Tran B."/>
            <person name="Rogers Y.-H."/>
            <person name="Friedman R."/>
            <person name="Venter J.C."/>
        </authorList>
    </citation>
    <scope>NUCLEOTIDE SEQUENCE [LARGE SCALE GENOMIC DNA]</scope>
    <source>
        <strain evidence="2 3">DSM 3645</strain>
    </source>
</reference>
<dbReference type="STRING" id="314230.DSM3645_12851"/>
<keyword evidence="1" id="KW-0472">Membrane</keyword>
<name>A3ZRY7_9BACT</name>
<dbReference type="HOGENOM" id="CLU_1145468_0_0_0"/>
<keyword evidence="1" id="KW-0812">Transmembrane</keyword>
<dbReference type="AlphaFoldDB" id="A3ZRY7"/>
<evidence type="ECO:0000313" key="2">
    <source>
        <dbReference type="EMBL" id="EAQ80909.1"/>
    </source>
</evidence>
<gene>
    <name evidence="2" type="ORF">DSM3645_12851</name>
</gene>
<feature type="transmembrane region" description="Helical" evidence="1">
    <location>
        <begin position="32"/>
        <end position="52"/>
    </location>
</feature>
<dbReference type="OrthoDB" id="283407at2"/>
<keyword evidence="1" id="KW-1133">Transmembrane helix</keyword>
<comment type="caution">
    <text evidence="2">The sequence shown here is derived from an EMBL/GenBank/DDBJ whole genome shotgun (WGS) entry which is preliminary data.</text>
</comment>
<evidence type="ECO:0000313" key="3">
    <source>
        <dbReference type="Proteomes" id="UP000004358"/>
    </source>
</evidence>
<dbReference type="Proteomes" id="UP000004358">
    <property type="component" value="Unassembled WGS sequence"/>
</dbReference>
<feature type="transmembrane region" description="Helical" evidence="1">
    <location>
        <begin position="7"/>
        <end position="26"/>
    </location>
</feature>
<dbReference type="EMBL" id="AANZ01000007">
    <property type="protein sequence ID" value="EAQ80909.1"/>
    <property type="molecule type" value="Genomic_DNA"/>
</dbReference>
<dbReference type="RefSeq" id="WP_002650469.1">
    <property type="nucleotide sequence ID" value="NZ_CH672376.1"/>
</dbReference>
<protein>
    <submittedName>
        <fullName evidence="2">Uncharacterized protein</fullName>
    </submittedName>
</protein>